<evidence type="ECO:0000256" key="1">
    <source>
        <dbReference type="SAM" id="Phobius"/>
    </source>
</evidence>
<keyword evidence="1" id="KW-1133">Transmembrane helix</keyword>
<dbReference type="AlphaFoldDB" id="A0A2K3PC18"/>
<keyword evidence="1" id="KW-0472">Membrane</keyword>
<accession>A0A2K3PC18</accession>
<reference evidence="2 3" key="2">
    <citation type="journal article" date="2017" name="Front. Plant Sci.">
        <title>Gene Classification and Mining of Molecular Markers Useful in Red Clover (Trifolium pratense) Breeding.</title>
        <authorList>
            <person name="Istvanek J."/>
            <person name="Dluhosova J."/>
            <person name="Dluhos P."/>
            <person name="Patkova L."/>
            <person name="Nedelnik J."/>
            <person name="Repkova J."/>
        </authorList>
    </citation>
    <scope>NUCLEOTIDE SEQUENCE [LARGE SCALE GENOMIC DNA]</scope>
    <source>
        <strain evidence="3">cv. Tatra</strain>
        <tissue evidence="2">Young leaves</tissue>
    </source>
</reference>
<gene>
    <name evidence="2" type="ORF">L195_g009478</name>
</gene>
<feature type="non-terminal residue" evidence="2">
    <location>
        <position position="1"/>
    </location>
</feature>
<dbReference type="Proteomes" id="UP000236291">
    <property type="component" value="Unassembled WGS sequence"/>
</dbReference>
<protein>
    <submittedName>
        <fullName evidence="2">Uncharacterized protein</fullName>
    </submittedName>
</protein>
<proteinExistence type="predicted"/>
<keyword evidence="1" id="KW-0812">Transmembrane</keyword>
<comment type="caution">
    <text evidence="2">The sequence shown here is derived from an EMBL/GenBank/DDBJ whole genome shotgun (WGS) entry which is preliminary data.</text>
</comment>
<evidence type="ECO:0000313" key="2">
    <source>
        <dbReference type="EMBL" id="PNY12837.1"/>
    </source>
</evidence>
<dbReference type="EMBL" id="ASHM01005596">
    <property type="protein sequence ID" value="PNY12837.1"/>
    <property type="molecule type" value="Genomic_DNA"/>
</dbReference>
<name>A0A2K3PC18_TRIPR</name>
<evidence type="ECO:0000313" key="3">
    <source>
        <dbReference type="Proteomes" id="UP000236291"/>
    </source>
</evidence>
<reference evidence="2 3" key="1">
    <citation type="journal article" date="2014" name="Am. J. Bot.">
        <title>Genome assembly and annotation for red clover (Trifolium pratense; Fabaceae).</title>
        <authorList>
            <person name="Istvanek J."/>
            <person name="Jaros M."/>
            <person name="Krenek A."/>
            <person name="Repkova J."/>
        </authorList>
    </citation>
    <scope>NUCLEOTIDE SEQUENCE [LARGE SCALE GENOMIC DNA]</scope>
    <source>
        <strain evidence="3">cv. Tatra</strain>
        <tissue evidence="2">Young leaves</tissue>
    </source>
</reference>
<feature type="transmembrane region" description="Helical" evidence="1">
    <location>
        <begin position="34"/>
        <end position="53"/>
    </location>
</feature>
<organism evidence="2 3">
    <name type="scientific">Trifolium pratense</name>
    <name type="common">Red clover</name>
    <dbReference type="NCBI Taxonomy" id="57577"/>
    <lineage>
        <taxon>Eukaryota</taxon>
        <taxon>Viridiplantae</taxon>
        <taxon>Streptophyta</taxon>
        <taxon>Embryophyta</taxon>
        <taxon>Tracheophyta</taxon>
        <taxon>Spermatophyta</taxon>
        <taxon>Magnoliopsida</taxon>
        <taxon>eudicotyledons</taxon>
        <taxon>Gunneridae</taxon>
        <taxon>Pentapetalae</taxon>
        <taxon>rosids</taxon>
        <taxon>fabids</taxon>
        <taxon>Fabales</taxon>
        <taxon>Fabaceae</taxon>
        <taxon>Papilionoideae</taxon>
        <taxon>50 kb inversion clade</taxon>
        <taxon>NPAAA clade</taxon>
        <taxon>Hologalegina</taxon>
        <taxon>IRL clade</taxon>
        <taxon>Trifolieae</taxon>
        <taxon>Trifolium</taxon>
    </lineage>
</organism>
<sequence>KKFPESRHCRSAVAASSSEHAFVIIESALANPSAVPLVFYISALQLSFLLLVLDDSDRIRLMKGFLCI</sequence>